<dbReference type="PANTHER" id="PTHR42760">
    <property type="entry name" value="SHORT-CHAIN DEHYDROGENASES/REDUCTASES FAMILY MEMBER"/>
    <property type="match status" value="1"/>
</dbReference>
<evidence type="ECO:0000259" key="3">
    <source>
        <dbReference type="SMART" id="SM00822"/>
    </source>
</evidence>
<sequence length="306" mass="32427">MVLPSLTTKYHHAPYPSIDPTRPELSASGKVVVVTGGGTGIGAATALAFVTAGARAVALLGRRPQPLQESKSQIQSAYACAEILAFPLDVTDEAAVGDCFASLAHRYRGIDVCVNAAAYLSDQGTVAAGPVSEFWKAFEVNVKGGFIVAQHFLRNRSRDGAVLIGINSLIAHLPASVVEQCPASYASSKIALAKLYEYVASENPGVRCYSLHPGVVETEMAAKSDAMAPPQKDNPFLPRDEASLPGQFCVWLSSKLGAVIPSGRFLWSNWDVDELAAMSTELKNDPVTLTMTLPGWPFPLPSPGNT</sequence>
<dbReference type="AlphaFoldDB" id="A0A1C1CA02"/>
<dbReference type="SUPFAM" id="SSF51735">
    <property type="entry name" value="NAD(P)-binding Rossmann-fold domains"/>
    <property type="match status" value="1"/>
</dbReference>
<evidence type="ECO:0000256" key="2">
    <source>
        <dbReference type="ARBA" id="ARBA00023002"/>
    </source>
</evidence>
<organism evidence="4 5">
    <name type="scientific">Cladophialophora carrionii</name>
    <dbReference type="NCBI Taxonomy" id="86049"/>
    <lineage>
        <taxon>Eukaryota</taxon>
        <taxon>Fungi</taxon>
        <taxon>Dikarya</taxon>
        <taxon>Ascomycota</taxon>
        <taxon>Pezizomycotina</taxon>
        <taxon>Eurotiomycetes</taxon>
        <taxon>Chaetothyriomycetidae</taxon>
        <taxon>Chaetothyriales</taxon>
        <taxon>Herpotrichiellaceae</taxon>
        <taxon>Cladophialophora</taxon>
    </lineage>
</organism>
<dbReference type="OrthoDB" id="1933717at2759"/>
<feature type="domain" description="Ketoreductase" evidence="3">
    <location>
        <begin position="30"/>
        <end position="184"/>
    </location>
</feature>
<evidence type="ECO:0000313" key="5">
    <source>
        <dbReference type="Proteomes" id="UP000094526"/>
    </source>
</evidence>
<evidence type="ECO:0000256" key="1">
    <source>
        <dbReference type="ARBA" id="ARBA00006484"/>
    </source>
</evidence>
<keyword evidence="2" id="KW-0560">Oxidoreductase</keyword>
<reference evidence="5" key="1">
    <citation type="submission" date="2015-07" db="EMBL/GenBank/DDBJ databases">
        <authorList>
            <person name="Teixeira M.M."/>
            <person name="Souza R.C."/>
            <person name="Almeida L.G."/>
            <person name="Vicente V.A."/>
            <person name="de Hoog S."/>
            <person name="Bocca A.L."/>
            <person name="de Almeida S.R."/>
            <person name="Vasconcelos A.T."/>
            <person name="Felipe M.S."/>
        </authorList>
    </citation>
    <scope>NUCLEOTIDE SEQUENCE [LARGE SCALE GENOMIC DNA]</scope>
    <source>
        <strain evidence="5">KSF</strain>
    </source>
</reference>
<dbReference type="Pfam" id="PF00106">
    <property type="entry name" value="adh_short"/>
    <property type="match status" value="1"/>
</dbReference>
<dbReference type="Proteomes" id="UP000094526">
    <property type="component" value="Unassembled WGS sequence"/>
</dbReference>
<dbReference type="EMBL" id="LGRB01000020">
    <property type="protein sequence ID" value="OCT45298.1"/>
    <property type="molecule type" value="Genomic_DNA"/>
</dbReference>
<dbReference type="VEuPathDB" id="FungiDB:CLCR_06036"/>
<accession>A0A1C1CA02</accession>
<dbReference type="VEuPathDB" id="FungiDB:G647_04488"/>
<dbReference type="GO" id="GO:0016616">
    <property type="term" value="F:oxidoreductase activity, acting on the CH-OH group of donors, NAD or NADP as acceptor"/>
    <property type="evidence" value="ECO:0007669"/>
    <property type="project" value="UniProtKB-ARBA"/>
</dbReference>
<dbReference type="STRING" id="86049.A0A1C1CA02"/>
<name>A0A1C1CA02_9EURO</name>
<proteinExistence type="inferred from homology"/>
<keyword evidence="5" id="KW-1185">Reference proteome</keyword>
<comment type="similarity">
    <text evidence="1">Belongs to the short-chain dehydrogenases/reductases (SDR) family.</text>
</comment>
<comment type="caution">
    <text evidence="4">The sequence shown here is derived from an EMBL/GenBank/DDBJ whole genome shotgun (WGS) entry which is preliminary data.</text>
</comment>
<dbReference type="InterPro" id="IPR036291">
    <property type="entry name" value="NAD(P)-bd_dom_sf"/>
</dbReference>
<dbReference type="Gene3D" id="3.40.50.720">
    <property type="entry name" value="NAD(P)-binding Rossmann-like Domain"/>
    <property type="match status" value="1"/>
</dbReference>
<dbReference type="InterPro" id="IPR057326">
    <property type="entry name" value="KR_dom"/>
</dbReference>
<dbReference type="SMART" id="SM00822">
    <property type="entry name" value="PKS_KR"/>
    <property type="match status" value="1"/>
</dbReference>
<dbReference type="PRINTS" id="PR00081">
    <property type="entry name" value="GDHRDH"/>
</dbReference>
<dbReference type="PANTHER" id="PTHR42760:SF37">
    <property type="entry name" value="CLAVALDEHYDE DEHYDROGENASE"/>
    <property type="match status" value="1"/>
</dbReference>
<gene>
    <name evidence="4" type="primary">DHRS11</name>
    <name evidence="4" type="ORF">CLCR_06036</name>
</gene>
<evidence type="ECO:0000313" key="4">
    <source>
        <dbReference type="EMBL" id="OCT45298.1"/>
    </source>
</evidence>
<dbReference type="InterPro" id="IPR002347">
    <property type="entry name" value="SDR_fam"/>
</dbReference>
<protein>
    <submittedName>
        <fullName evidence="4">Dehydrogenase/reductase SDR family member 11</fullName>
    </submittedName>
</protein>